<name>A0A8H7QF30_9FUNG</name>
<sequence length="246" mass="25852">MRNILSGNILGPLAVEGDFKASGYYVNASGNPDCSNFNDISGYVLVVDGSVYADQVRVNGAGDVPLGSTGLQETQNSCAINNNVGLYDFNQAKSNAILASKVFAAMKPTLSLDSNGKLTSTGHMSDPSTMLKGIGNWNGPQGMSWPSDGTLVFSVLIDSGSTFILKVNNPTNGLDSCRTIFDFYPSDSSGTYNSGDITLKRNTGSNFGGFSLAPEAHIVDGNTAAFADTLVEKEYSWSGSGVEIHN</sequence>
<evidence type="ECO:0000259" key="1">
    <source>
        <dbReference type="Pfam" id="PF20597"/>
    </source>
</evidence>
<feature type="domain" description="Choice-of-anchor A" evidence="1">
    <location>
        <begin position="6"/>
        <end position="245"/>
    </location>
</feature>
<dbReference type="Pfam" id="PF20597">
    <property type="entry name" value="pAdhesive_15"/>
    <property type="match status" value="1"/>
</dbReference>
<evidence type="ECO:0000313" key="3">
    <source>
        <dbReference type="Proteomes" id="UP000650833"/>
    </source>
</evidence>
<comment type="caution">
    <text evidence="2">The sequence shown here is derived from an EMBL/GenBank/DDBJ whole genome shotgun (WGS) entry which is preliminary data.</text>
</comment>
<dbReference type="OrthoDB" id="2280597at2759"/>
<accession>A0A8H7QF30</accession>
<dbReference type="EMBL" id="JAEPRC010000821">
    <property type="protein sequence ID" value="KAG2191462.1"/>
    <property type="molecule type" value="Genomic_DNA"/>
</dbReference>
<dbReference type="InterPro" id="IPR026588">
    <property type="entry name" value="Choice_anch_A"/>
</dbReference>
<protein>
    <recommendedName>
        <fullName evidence="1">Choice-of-anchor A domain-containing protein</fullName>
    </recommendedName>
</protein>
<proteinExistence type="predicted"/>
<keyword evidence="3" id="KW-1185">Reference proteome</keyword>
<evidence type="ECO:0000313" key="2">
    <source>
        <dbReference type="EMBL" id="KAG2191462.1"/>
    </source>
</evidence>
<gene>
    <name evidence="2" type="ORF">INT46_006834</name>
</gene>
<reference evidence="2" key="1">
    <citation type="submission" date="2020-12" db="EMBL/GenBank/DDBJ databases">
        <title>Metabolic potential, ecology and presence of endohyphal bacteria is reflected in genomic diversity of Mucoromycotina.</title>
        <authorList>
            <person name="Muszewska A."/>
            <person name="Okrasinska A."/>
            <person name="Steczkiewicz K."/>
            <person name="Drgas O."/>
            <person name="Orlowska M."/>
            <person name="Perlinska-Lenart U."/>
            <person name="Aleksandrzak-Piekarczyk T."/>
            <person name="Szatraj K."/>
            <person name="Zielenkiewicz U."/>
            <person name="Pilsyk S."/>
            <person name="Malc E."/>
            <person name="Mieczkowski P."/>
            <person name="Kruszewska J.S."/>
            <person name="Biernat P."/>
            <person name="Pawlowska J."/>
        </authorList>
    </citation>
    <scope>NUCLEOTIDE SEQUENCE</scope>
    <source>
        <strain evidence="2">CBS 226.32</strain>
    </source>
</reference>
<dbReference type="Proteomes" id="UP000650833">
    <property type="component" value="Unassembled WGS sequence"/>
</dbReference>
<dbReference type="AlphaFoldDB" id="A0A8H7QF30"/>
<organism evidence="2 3">
    <name type="scientific">Mucor plumbeus</name>
    <dbReference type="NCBI Taxonomy" id="97098"/>
    <lineage>
        <taxon>Eukaryota</taxon>
        <taxon>Fungi</taxon>
        <taxon>Fungi incertae sedis</taxon>
        <taxon>Mucoromycota</taxon>
        <taxon>Mucoromycotina</taxon>
        <taxon>Mucoromycetes</taxon>
        <taxon>Mucorales</taxon>
        <taxon>Mucorineae</taxon>
        <taxon>Mucoraceae</taxon>
        <taxon>Mucor</taxon>
    </lineage>
</organism>